<dbReference type="EMBL" id="CM008973">
    <property type="protein sequence ID" value="PNW76080.1"/>
    <property type="molecule type" value="Genomic_DNA"/>
</dbReference>
<feature type="compositionally biased region" description="Basic and acidic residues" evidence="1">
    <location>
        <begin position="485"/>
        <end position="500"/>
    </location>
</feature>
<name>A0A2K3D6C2_CHLRE</name>
<dbReference type="GO" id="GO:0006629">
    <property type="term" value="P:lipid metabolic process"/>
    <property type="evidence" value="ECO:0007669"/>
    <property type="project" value="InterPro"/>
</dbReference>
<feature type="region of interest" description="Disordered" evidence="1">
    <location>
        <begin position="482"/>
        <end position="512"/>
    </location>
</feature>
<dbReference type="InParanoid" id="A0A2K3D6C2"/>
<feature type="region of interest" description="Disordered" evidence="1">
    <location>
        <begin position="146"/>
        <end position="172"/>
    </location>
</feature>
<feature type="region of interest" description="Disordered" evidence="1">
    <location>
        <begin position="851"/>
        <end position="889"/>
    </location>
</feature>
<dbReference type="Proteomes" id="UP000006906">
    <property type="component" value="Chromosome 12"/>
</dbReference>
<feature type="region of interest" description="Disordered" evidence="1">
    <location>
        <begin position="803"/>
        <end position="835"/>
    </location>
</feature>
<feature type="compositionally biased region" description="Low complexity" evidence="1">
    <location>
        <begin position="589"/>
        <end position="605"/>
    </location>
</feature>
<reference evidence="2 3" key="1">
    <citation type="journal article" date="2007" name="Science">
        <title>The Chlamydomonas genome reveals the evolution of key animal and plant functions.</title>
        <authorList>
            <person name="Merchant S.S."/>
            <person name="Prochnik S.E."/>
            <person name="Vallon O."/>
            <person name="Harris E.H."/>
            <person name="Karpowicz S.J."/>
            <person name="Witman G.B."/>
            <person name="Terry A."/>
            <person name="Salamov A."/>
            <person name="Fritz-Laylin L.K."/>
            <person name="Marechal-Drouard L."/>
            <person name="Marshall W.F."/>
            <person name="Qu L.H."/>
            <person name="Nelson D.R."/>
            <person name="Sanderfoot A.A."/>
            <person name="Spalding M.H."/>
            <person name="Kapitonov V.V."/>
            <person name="Ren Q."/>
            <person name="Ferris P."/>
            <person name="Lindquist E."/>
            <person name="Shapiro H."/>
            <person name="Lucas S.M."/>
            <person name="Grimwood J."/>
            <person name="Schmutz J."/>
            <person name="Cardol P."/>
            <person name="Cerutti H."/>
            <person name="Chanfreau G."/>
            <person name="Chen C.L."/>
            <person name="Cognat V."/>
            <person name="Croft M.T."/>
            <person name="Dent R."/>
            <person name="Dutcher S."/>
            <person name="Fernandez E."/>
            <person name="Fukuzawa H."/>
            <person name="Gonzalez-Ballester D."/>
            <person name="Gonzalez-Halphen D."/>
            <person name="Hallmann A."/>
            <person name="Hanikenne M."/>
            <person name="Hippler M."/>
            <person name="Inwood W."/>
            <person name="Jabbari K."/>
            <person name="Kalanon M."/>
            <person name="Kuras R."/>
            <person name="Lefebvre P.A."/>
            <person name="Lemaire S.D."/>
            <person name="Lobanov A.V."/>
            <person name="Lohr M."/>
            <person name="Manuell A."/>
            <person name="Meier I."/>
            <person name="Mets L."/>
            <person name="Mittag M."/>
            <person name="Mittelmeier T."/>
            <person name="Moroney J.V."/>
            <person name="Moseley J."/>
            <person name="Napoli C."/>
            <person name="Nedelcu A.M."/>
            <person name="Niyogi K."/>
            <person name="Novoselov S.V."/>
            <person name="Paulsen I.T."/>
            <person name="Pazour G."/>
            <person name="Purton S."/>
            <person name="Ral J.P."/>
            <person name="Riano-Pachon D.M."/>
            <person name="Riekhof W."/>
            <person name="Rymarquis L."/>
            <person name="Schroda M."/>
            <person name="Stern D."/>
            <person name="Umen J."/>
            <person name="Willows R."/>
            <person name="Wilson N."/>
            <person name="Zimmer S.L."/>
            <person name="Allmer J."/>
            <person name="Balk J."/>
            <person name="Bisova K."/>
            <person name="Chen C.J."/>
            <person name="Elias M."/>
            <person name="Gendler K."/>
            <person name="Hauser C."/>
            <person name="Lamb M.R."/>
            <person name="Ledford H."/>
            <person name="Long J.C."/>
            <person name="Minagawa J."/>
            <person name="Page M.D."/>
            <person name="Pan J."/>
            <person name="Pootakham W."/>
            <person name="Roje S."/>
            <person name="Rose A."/>
            <person name="Stahlberg E."/>
            <person name="Terauchi A.M."/>
            <person name="Yang P."/>
            <person name="Ball S."/>
            <person name="Bowler C."/>
            <person name="Dieckmann C.L."/>
            <person name="Gladyshev V.N."/>
            <person name="Green P."/>
            <person name="Jorgensen R."/>
            <person name="Mayfield S."/>
            <person name="Mueller-Roeber B."/>
            <person name="Rajamani S."/>
            <person name="Sayre R.T."/>
            <person name="Brokstein P."/>
            <person name="Dubchak I."/>
            <person name="Goodstein D."/>
            <person name="Hornick L."/>
            <person name="Huang Y.W."/>
            <person name="Jhaveri J."/>
            <person name="Luo Y."/>
            <person name="Martinez D."/>
            <person name="Ngau W.C."/>
            <person name="Otillar B."/>
            <person name="Poliakov A."/>
            <person name="Porter A."/>
            <person name="Szajkowski L."/>
            <person name="Werner G."/>
            <person name="Zhou K."/>
            <person name="Grigoriev I.V."/>
            <person name="Rokhsar D.S."/>
            <person name="Grossman A.R."/>
        </authorList>
    </citation>
    <scope>NUCLEOTIDE SEQUENCE [LARGE SCALE GENOMIC DNA]</scope>
    <source>
        <strain evidence="3">CC-503</strain>
    </source>
</reference>
<proteinExistence type="predicted"/>
<dbReference type="KEGG" id="cre:CHLRE_12g548651v5"/>
<organism evidence="2 3">
    <name type="scientific">Chlamydomonas reinhardtii</name>
    <name type="common">Chlamydomonas smithii</name>
    <dbReference type="NCBI Taxonomy" id="3055"/>
    <lineage>
        <taxon>Eukaryota</taxon>
        <taxon>Viridiplantae</taxon>
        <taxon>Chlorophyta</taxon>
        <taxon>core chlorophytes</taxon>
        <taxon>Chlorophyceae</taxon>
        <taxon>CS clade</taxon>
        <taxon>Chlamydomonadales</taxon>
        <taxon>Chlamydomonadaceae</taxon>
        <taxon>Chlamydomonas</taxon>
    </lineage>
</organism>
<feature type="compositionally biased region" description="Low complexity" evidence="1">
    <location>
        <begin position="661"/>
        <end position="673"/>
    </location>
</feature>
<gene>
    <name evidence="2" type="ORF">CHLRE_12g548651v5</name>
</gene>
<evidence type="ECO:0000313" key="2">
    <source>
        <dbReference type="EMBL" id="PNW76080.1"/>
    </source>
</evidence>
<dbReference type="AlphaFoldDB" id="A0A2K3D6C2"/>
<feature type="compositionally biased region" description="Low complexity" evidence="1">
    <location>
        <begin position="852"/>
        <end position="872"/>
    </location>
</feature>
<sequence>MDHDAGASCSSPAALPGLFLRSDTASSASTLSASTLSTAPPGCPVAGAPLVLLRDWSWGCRVWLVCLLIWFTAQWTHRLVLPARVGWPRLAASLPALAALAVAALVFDPYSEPLSTMTTAFMTLRMPATKLLAACYGRGPLAELPAEGGSAPHGQQGRRKGGRGGSVGPAAARGRGVLGWVGGAWRRMTSRHGCRGAGAEPAGGWSGGKGSGGNGSTCGSRGSKSDSGGALDVCVPAEPLVTFFLFAPVAPAPPPCQSRRRQQQAEHSAGPSPSTSSPGGLEAASTSSSISLSSSSSSGSSISRSGSSISSSGAGIAILGRRLLQPLHSSAATKWLELAAAAAALAAVSTLDSWIGSISGNGSSSRSYTDFVRTAHTAGPSPFAHQRQPPLLLHLLLPPTVLPHYLSLLPSRAATAGPAAVLLLRLLRRLTRGGAALCLHAVLATAMAAGVGGMMDCMAAYCYCRGWSGDGGGGCSGGKCCGSNRQEHGQQKRGEELRGETEEEEKEQCTRGDEGVALVRPFDSPLAATSLADFWGRRWNVTQSRVLKGLLYDPILEGSWQPTHHSLLQPPSAPPRQPLQPACPGGGSSNSSSSTGSRAPSVGEDAGAGAGVGADGVADRSSSAGSARSGSSCAIDGGNSNGTTSCSRSSSSSSEGGGRGSSNAAGASSRSNSSGCDMAAAGSCWTGGATAVLTAQNGTSITGSGNGNGSGGSSGSGSSTSPEPPTMPRHQQHDALSGGLHRRRVAFRQDAAAADATTAAPALAAAAVATAAGIGASTRSMEHAPATAGTAAVSTMGLQSVRYGSSGGNGRGDGSPCCPVSSATGHSSSSGATTTCSLEAHDRTPQDLRALPQQHQHQQQHQQQQQQRQQQHQHPEHGRHPQQHPADPYHQARKAAALLAVFVWSGLEHELFHWLCTRRLSPGGGWFLFFAAHGGLLVAESAATRAARHCARSLGLPYDTTTALSSGALPHSRIICSARGGAVGRAAAAAAAALLPPPMWLRRLLTLAVLDVTAAVWFFPVLTERCVVRRVAAAVADVCPPALGQRLLHAAAELGRQ</sequence>
<feature type="region of interest" description="Disordered" evidence="1">
    <location>
        <begin position="563"/>
        <end position="673"/>
    </location>
</feature>
<dbReference type="PANTHER" id="PTHR31595">
    <property type="entry name" value="LONG-CHAIN-ALCOHOL O-FATTY-ACYLTRANSFERASE 3-RELATED"/>
    <property type="match status" value="1"/>
</dbReference>
<feature type="compositionally biased region" description="Gly residues" evidence="1">
    <location>
        <begin position="204"/>
        <end position="216"/>
    </location>
</feature>
<evidence type="ECO:0008006" key="4">
    <source>
        <dbReference type="Google" id="ProtNLM"/>
    </source>
</evidence>
<feature type="compositionally biased region" description="Low complexity" evidence="1">
    <location>
        <begin position="287"/>
        <end position="310"/>
    </location>
</feature>
<dbReference type="GO" id="GO:0008374">
    <property type="term" value="F:O-acyltransferase activity"/>
    <property type="evidence" value="ECO:0007669"/>
    <property type="project" value="InterPro"/>
</dbReference>
<feature type="region of interest" description="Disordered" evidence="1">
    <location>
        <begin position="191"/>
        <end position="228"/>
    </location>
</feature>
<accession>A0A2K3D6C2</accession>
<feature type="region of interest" description="Disordered" evidence="1">
    <location>
        <begin position="254"/>
        <end position="310"/>
    </location>
</feature>
<dbReference type="GeneID" id="66055779"/>
<dbReference type="RefSeq" id="XP_042919047.1">
    <property type="nucleotide sequence ID" value="XM_043068935.1"/>
</dbReference>
<evidence type="ECO:0000313" key="3">
    <source>
        <dbReference type="Proteomes" id="UP000006906"/>
    </source>
</evidence>
<feature type="compositionally biased region" description="Low complexity" evidence="1">
    <location>
        <begin position="268"/>
        <end position="280"/>
    </location>
</feature>
<keyword evidence="3" id="KW-1185">Reference proteome</keyword>
<dbReference type="OrthoDB" id="1077582at2759"/>
<feature type="compositionally biased region" description="Gly residues" evidence="1">
    <location>
        <begin position="704"/>
        <end position="715"/>
    </location>
</feature>
<dbReference type="InterPro" id="IPR044851">
    <property type="entry name" value="Wax_synthase"/>
</dbReference>
<evidence type="ECO:0000256" key="1">
    <source>
        <dbReference type="SAM" id="MobiDB-lite"/>
    </source>
</evidence>
<feature type="compositionally biased region" description="Low complexity" evidence="1">
    <location>
        <begin position="615"/>
        <end position="654"/>
    </location>
</feature>
<feature type="region of interest" description="Disordered" evidence="1">
    <location>
        <begin position="700"/>
        <end position="737"/>
    </location>
</feature>
<dbReference type="PANTHER" id="PTHR31595:SF57">
    <property type="entry name" value="OS04G0481900 PROTEIN"/>
    <property type="match status" value="1"/>
</dbReference>
<dbReference type="Gramene" id="PNW76080">
    <property type="protein sequence ID" value="PNW76080"/>
    <property type="gene ID" value="CHLRE_12g548651v5"/>
</dbReference>
<feature type="compositionally biased region" description="Low complexity" evidence="1">
    <location>
        <begin position="821"/>
        <end position="835"/>
    </location>
</feature>
<protein>
    <recommendedName>
        <fullName evidence="4">Wax synthase domain-containing protein</fullName>
    </recommendedName>
</protein>